<feature type="transmembrane region" description="Helical" evidence="10">
    <location>
        <begin position="109"/>
        <end position="126"/>
    </location>
</feature>
<accession>A0A6G0XPU4</accession>
<sequence>MWSRVAAEACVLGLAVVWIYMLLDQIPSFHEMPVNSLPYALALMVFLLFGGVASTIHATDILPHHVQQHMRVEQDSGILVGLTLVPIVISSRLMFVWAEYHEFSDYTHVHLWLSLLIATSSIIRLATKVSWSFANAILDILFVHIVYILLPIDQVTSYVHIHATIAAYNITLHFGFPFLSHSFTFGEGMLISQGVAFLAIDALLFSLKQFGMSLADIPSRDGFSIVLQLGLLSALVMPALCIPLFRVYGTSTPRIIRPTLPPSQTAIFLGLLALVALNFIVWASILLNEPLWLWVLENLVVSSKLMVAGYWIVVLAVVVPVCPILAKQLGLKQIVSRKLYHVLAVLMFLPVSLYDVDMLRLSYGVAVGVFVVVECIRALAVPPFGRHIALFIRVYLDHRDEGRVVLSHTYLLLGCALPTWILSGLPASSTSFVLIANAGVLALGIGDAMGAAVGSTMGKTKIVGKKSLEGSIAMFASMVIVSFACHSYHWDFVQGKYASAIAFASATLLTAALEAITMQIDNLVLPLFYCATCCLTACSLVK</sequence>
<feature type="transmembrane region" description="Helical" evidence="10">
    <location>
        <begin position="405"/>
        <end position="425"/>
    </location>
</feature>
<comment type="caution">
    <text evidence="11">The sequence shown here is derived from an EMBL/GenBank/DDBJ whole genome shotgun (WGS) entry which is preliminary data.</text>
</comment>
<dbReference type="EC" id="2.7.1.108" evidence="3"/>
<organism evidence="11 12">
    <name type="scientific">Aphanomyces euteiches</name>
    <dbReference type="NCBI Taxonomy" id="100861"/>
    <lineage>
        <taxon>Eukaryota</taxon>
        <taxon>Sar</taxon>
        <taxon>Stramenopiles</taxon>
        <taxon>Oomycota</taxon>
        <taxon>Saprolegniomycetes</taxon>
        <taxon>Saprolegniales</taxon>
        <taxon>Verrucalvaceae</taxon>
        <taxon>Aphanomyces</taxon>
    </lineage>
</organism>
<evidence type="ECO:0000256" key="9">
    <source>
        <dbReference type="ARBA" id="ARBA00023136"/>
    </source>
</evidence>
<keyword evidence="8 10" id="KW-1133">Transmembrane helix</keyword>
<feature type="transmembrane region" description="Helical" evidence="10">
    <location>
        <begin position="307"/>
        <end position="326"/>
    </location>
</feature>
<evidence type="ECO:0000256" key="4">
    <source>
        <dbReference type="ARBA" id="ARBA00022679"/>
    </source>
</evidence>
<feature type="transmembrane region" description="Helical" evidence="10">
    <location>
        <begin position="38"/>
        <end position="56"/>
    </location>
</feature>
<feature type="transmembrane region" description="Helical" evidence="10">
    <location>
        <begin position="188"/>
        <end position="205"/>
    </location>
</feature>
<evidence type="ECO:0000256" key="10">
    <source>
        <dbReference type="SAM" id="Phobius"/>
    </source>
</evidence>
<gene>
    <name evidence="11" type="ORF">Ae201684_002711</name>
</gene>
<comment type="similarity">
    <text evidence="2">Belongs to the polyprenol kinase family.</text>
</comment>
<keyword evidence="7" id="KW-0256">Endoplasmic reticulum</keyword>
<evidence type="ECO:0000256" key="2">
    <source>
        <dbReference type="ARBA" id="ARBA00010794"/>
    </source>
</evidence>
<evidence type="ECO:0000256" key="3">
    <source>
        <dbReference type="ARBA" id="ARBA00012132"/>
    </source>
</evidence>
<dbReference type="EMBL" id="VJMJ01000029">
    <property type="protein sequence ID" value="KAF0742309.1"/>
    <property type="molecule type" value="Genomic_DNA"/>
</dbReference>
<dbReference type="GO" id="GO:0005789">
    <property type="term" value="C:endoplasmic reticulum membrane"/>
    <property type="evidence" value="ECO:0007669"/>
    <property type="project" value="UniProtKB-SubCell"/>
</dbReference>
<dbReference type="Proteomes" id="UP000481153">
    <property type="component" value="Unassembled WGS sequence"/>
</dbReference>
<feature type="transmembrane region" description="Helical" evidence="10">
    <location>
        <begin position="133"/>
        <end position="152"/>
    </location>
</feature>
<feature type="transmembrane region" description="Helical" evidence="10">
    <location>
        <begin position="158"/>
        <end position="176"/>
    </location>
</feature>
<feature type="transmembrane region" description="Helical" evidence="10">
    <location>
        <begin position="225"/>
        <end position="245"/>
    </location>
</feature>
<dbReference type="VEuPathDB" id="FungiDB:AeMF1_001184"/>
<evidence type="ECO:0000256" key="5">
    <source>
        <dbReference type="ARBA" id="ARBA00022692"/>
    </source>
</evidence>
<keyword evidence="6" id="KW-0418">Kinase</keyword>
<evidence type="ECO:0000256" key="7">
    <source>
        <dbReference type="ARBA" id="ARBA00022824"/>
    </source>
</evidence>
<evidence type="ECO:0000313" key="11">
    <source>
        <dbReference type="EMBL" id="KAF0742309.1"/>
    </source>
</evidence>
<evidence type="ECO:0000256" key="6">
    <source>
        <dbReference type="ARBA" id="ARBA00022777"/>
    </source>
</evidence>
<feature type="transmembrane region" description="Helical" evidence="10">
    <location>
        <begin position="362"/>
        <end position="384"/>
    </location>
</feature>
<feature type="transmembrane region" description="Helical" evidence="10">
    <location>
        <begin position="5"/>
        <end position="23"/>
    </location>
</feature>
<feature type="transmembrane region" description="Helical" evidence="10">
    <location>
        <begin position="431"/>
        <end position="452"/>
    </location>
</feature>
<feature type="transmembrane region" description="Helical" evidence="10">
    <location>
        <begin position="472"/>
        <end position="490"/>
    </location>
</feature>
<evidence type="ECO:0000256" key="8">
    <source>
        <dbReference type="ARBA" id="ARBA00022989"/>
    </source>
</evidence>
<evidence type="ECO:0000256" key="1">
    <source>
        <dbReference type="ARBA" id="ARBA00004477"/>
    </source>
</evidence>
<dbReference type="GO" id="GO:0004168">
    <property type="term" value="F:dolichol kinase activity"/>
    <property type="evidence" value="ECO:0007669"/>
    <property type="project" value="UniProtKB-EC"/>
</dbReference>
<feature type="transmembrane region" description="Helical" evidence="10">
    <location>
        <begin position="523"/>
        <end position="541"/>
    </location>
</feature>
<keyword evidence="12" id="KW-1185">Reference proteome</keyword>
<feature type="transmembrane region" description="Helical" evidence="10">
    <location>
        <begin position="496"/>
        <end position="516"/>
    </location>
</feature>
<dbReference type="AlphaFoldDB" id="A0A6G0XPU4"/>
<name>A0A6G0XPU4_9STRA</name>
<dbReference type="PANTHER" id="PTHR13205">
    <property type="entry name" value="TRANSMEMBRANE PROTEIN 15-RELATED"/>
    <property type="match status" value="1"/>
</dbReference>
<evidence type="ECO:0000313" key="12">
    <source>
        <dbReference type="Proteomes" id="UP000481153"/>
    </source>
</evidence>
<feature type="transmembrane region" description="Helical" evidence="10">
    <location>
        <begin position="266"/>
        <end position="287"/>
    </location>
</feature>
<keyword evidence="4" id="KW-0808">Transferase</keyword>
<dbReference type="GO" id="GO:0043048">
    <property type="term" value="P:dolichyl monophosphate biosynthetic process"/>
    <property type="evidence" value="ECO:0007669"/>
    <property type="project" value="TreeGrafter"/>
</dbReference>
<protein>
    <recommendedName>
        <fullName evidence="3">dolichol kinase</fullName>
        <ecNumber evidence="3">2.7.1.108</ecNumber>
    </recommendedName>
</protein>
<keyword evidence="9 10" id="KW-0472">Membrane</keyword>
<reference evidence="11 12" key="1">
    <citation type="submission" date="2019-07" db="EMBL/GenBank/DDBJ databases">
        <title>Genomics analysis of Aphanomyces spp. identifies a new class of oomycete effector associated with host adaptation.</title>
        <authorList>
            <person name="Gaulin E."/>
        </authorList>
    </citation>
    <scope>NUCLEOTIDE SEQUENCE [LARGE SCALE GENOMIC DNA]</scope>
    <source>
        <strain evidence="11 12">ATCC 201684</strain>
    </source>
</reference>
<feature type="transmembrane region" description="Helical" evidence="10">
    <location>
        <begin position="338"/>
        <end position="356"/>
    </location>
</feature>
<feature type="transmembrane region" description="Helical" evidence="10">
    <location>
        <begin position="77"/>
        <end position="97"/>
    </location>
</feature>
<keyword evidence="5 10" id="KW-0812">Transmembrane</keyword>
<dbReference type="PANTHER" id="PTHR13205:SF15">
    <property type="entry name" value="DOLICHOL KINASE"/>
    <property type="match status" value="1"/>
</dbReference>
<proteinExistence type="inferred from homology"/>
<dbReference type="InterPro" id="IPR032974">
    <property type="entry name" value="Polypren_kinase"/>
</dbReference>
<comment type="subcellular location">
    <subcellularLocation>
        <location evidence="1">Endoplasmic reticulum membrane</location>
        <topology evidence="1">Multi-pass membrane protein</topology>
    </subcellularLocation>
</comment>